<dbReference type="EMBL" id="CP139368">
    <property type="protein sequence ID" value="WPR88573.1"/>
    <property type="molecule type" value="Genomic_DNA"/>
</dbReference>
<evidence type="ECO:0000313" key="4">
    <source>
        <dbReference type="Proteomes" id="UP001323798"/>
    </source>
</evidence>
<keyword evidence="2" id="KW-0472">Membrane</keyword>
<organism evidence="3 4">
    <name type="scientific">Microbacterium rhizosphaerae</name>
    <dbReference type="NCBI Taxonomy" id="1678237"/>
    <lineage>
        <taxon>Bacteria</taxon>
        <taxon>Bacillati</taxon>
        <taxon>Actinomycetota</taxon>
        <taxon>Actinomycetes</taxon>
        <taxon>Micrococcales</taxon>
        <taxon>Microbacteriaceae</taxon>
        <taxon>Microbacterium</taxon>
    </lineage>
</organism>
<keyword evidence="2" id="KW-1133">Transmembrane helix</keyword>
<proteinExistence type="predicted"/>
<name>A0ABZ0SJ07_9MICO</name>
<dbReference type="RefSeq" id="WP_320941292.1">
    <property type="nucleotide sequence ID" value="NZ_BAABEU010000006.1"/>
</dbReference>
<feature type="transmembrane region" description="Helical" evidence="2">
    <location>
        <begin position="129"/>
        <end position="150"/>
    </location>
</feature>
<evidence type="ECO:0000256" key="1">
    <source>
        <dbReference type="SAM" id="MobiDB-lite"/>
    </source>
</evidence>
<gene>
    <name evidence="3" type="ORF">SM116_12420</name>
</gene>
<sequence>MTDEGPDAPPPAPQPVPMPYPNTRQPVYGQPPADAYGRPFAAPYTAPPAPGYRPRQPRPAGSRTLGAVAFILSLLAAVVAPIVASFAGWGIGAGVGAQQLSALSETNASTSAMLAALTPVRGEVLVAEIAFWAGMILGIWAIVQGIVAIATRRGRGFGIAAVIVAAIGPFAYFVLLLIFLGLGAAGAVPPNA</sequence>
<evidence type="ECO:0000256" key="2">
    <source>
        <dbReference type="SAM" id="Phobius"/>
    </source>
</evidence>
<feature type="region of interest" description="Disordered" evidence="1">
    <location>
        <begin position="1"/>
        <end position="42"/>
    </location>
</feature>
<keyword evidence="2" id="KW-0812">Transmembrane</keyword>
<evidence type="ECO:0008006" key="5">
    <source>
        <dbReference type="Google" id="ProtNLM"/>
    </source>
</evidence>
<protein>
    <recommendedName>
        <fullName evidence="5">DUF4064 domain-containing protein</fullName>
    </recommendedName>
</protein>
<feature type="transmembrane region" description="Helical" evidence="2">
    <location>
        <begin position="157"/>
        <end position="182"/>
    </location>
</feature>
<accession>A0ABZ0SJ07</accession>
<feature type="compositionally biased region" description="Pro residues" evidence="1">
    <location>
        <begin position="7"/>
        <end position="20"/>
    </location>
</feature>
<evidence type="ECO:0000313" key="3">
    <source>
        <dbReference type="EMBL" id="WPR88573.1"/>
    </source>
</evidence>
<reference evidence="3 4" key="1">
    <citation type="submission" date="2023-11" db="EMBL/GenBank/DDBJ databases">
        <title>Genome sequence of Microbacterium rhizosphaerae KACC 19337.</title>
        <authorList>
            <person name="Choi H."/>
            <person name="Kim S."/>
            <person name="Kim Y."/>
            <person name="Kwon S.-W."/>
            <person name="Heo J."/>
        </authorList>
    </citation>
    <scope>NUCLEOTIDE SEQUENCE [LARGE SCALE GENOMIC DNA]</scope>
    <source>
        <strain evidence="3 4">KACC 19337</strain>
    </source>
</reference>
<feature type="transmembrane region" description="Helical" evidence="2">
    <location>
        <begin position="65"/>
        <end position="91"/>
    </location>
</feature>
<dbReference type="Proteomes" id="UP001323798">
    <property type="component" value="Chromosome"/>
</dbReference>
<keyword evidence="4" id="KW-1185">Reference proteome</keyword>